<keyword evidence="6" id="KW-0482">Metalloprotease</keyword>
<evidence type="ECO:0000256" key="1">
    <source>
        <dbReference type="ARBA" id="ARBA00001947"/>
    </source>
</evidence>
<keyword evidence="7" id="KW-0175">Coiled coil</keyword>
<comment type="cofactor">
    <cofactor evidence="1">
        <name>Zn(2+)</name>
        <dbReference type="ChEBI" id="CHEBI:29105"/>
    </cofactor>
</comment>
<evidence type="ECO:0000256" key="6">
    <source>
        <dbReference type="ARBA" id="ARBA00023049"/>
    </source>
</evidence>
<keyword evidence="2" id="KW-0645">Protease</keyword>
<dbReference type="CDD" id="cd12797">
    <property type="entry name" value="M23_peptidase"/>
    <property type="match status" value="1"/>
</dbReference>
<evidence type="ECO:0000313" key="12">
    <source>
        <dbReference type="Proteomes" id="UP001161409"/>
    </source>
</evidence>
<dbReference type="PANTHER" id="PTHR21666">
    <property type="entry name" value="PEPTIDASE-RELATED"/>
    <property type="match status" value="1"/>
</dbReference>
<name>A0ABQ5U6U8_9PROT</name>
<gene>
    <name evidence="11" type="ORF">GCM10007924_30970</name>
</gene>
<proteinExistence type="predicted"/>
<keyword evidence="9" id="KW-0732">Signal</keyword>
<dbReference type="Gene3D" id="2.70.70.10">
    <property type="entry name" value="Glucose Permease (Domain IIA)"/>
    <property type="match status" value="1"/>
</dbReference>
<evidence type="ECO:0000256" key="2">
    <source>
        <dbReference type="ARBA" id="ARBA00022670"/>
    </source>
</evidence>
<feature type="compositionally biased region" description="Basic and acidic residues" evidence="8">
    <location>
        <begin position="259"/>
        <end position="278"/>
    </location>
</feature>
<organism evidence="11 12">
    <name type="scientific">Sneathiella chinensis</name>
    <dbReference type="NCBI Taxonomy" id="349750"/>
    <lineage>
        <taxon>Bacteria</taxon>
        <taxon>Pseudomonadati</taxon>
        <taxon>Pseudomonadota</taxon>
        <taxon>Alphaproteobacteria</taxon>
        <taxon>Sneathiellales</taxon>
        <taxon>Sneathiellaceae</taxon>
        <taxon>Sneathiella</taxon>
    </lineage>
</organism>
<reference evidence="11" key="2">
    <citation type="submission" date="2023-01" db="EMBL/GenBank/DDBJ databases">
        <title>Draft genome sequence of Sneathiella chinensis strain NBRC 103408.</title>
        <authorList>
            <person name="Sun Q."/>
            <person name="Mori K."/>
        </authorList>
    </citation>
    <scope>NUCLEOTIDE SEQUENCE</scope>
    <source>
        <strain evidence="11">NBRC 103408</strain>
    </source>
</reference>
<evidence type="ECO:0000256" key="7">
    <source>
        <dbReference type="SAM" id="Coils"/>
    </source>
</evidence>
<feature type="region of interest" description="Disordered" evidence="8">
    <location>
        <begin position="194"/>
        <end position="215"/>
    </location>
</feature>
<dbReference type="Pfam" id="PF01551">
    <property type="entry name" value="Peptidase_M23"/>
    <property type="match status" value="1"/>
</dbReference>
<feature type="compositionally biased region" description="Basic and acidic residues" evidence="8">
    <location>
        <begin position="205"/>
        <end position="215"/>
    </location>
</feature>
<feature type="chain" id="PRO_5045321989" evidence="9">
    <location>
        <begin position="20"/>
        <end position="463"/>
    </location>
</feature>
<dbReference type="EMBL" id="BSNF01000010">
    <property type="protein sequence ID" value="GLQ07875.1"/>
    <property type="molecule type" value="Genomic_DNA"/>
</dbReference>
<feature type="region of interest" description="Disordered" evidence="8">
    <location>
        <begin position="259"/>
        <end position="317"/>
    </location>
</feature>
<dbReference type="InterPro" id="IPR050570">
    <property type="entry name" value="Cell_wall_metabolism_enzyme"/>
</dbReference>
<sequence>MITAALTLFMLFSGGVAQAASPDEELARLKKAMEQSSERQENLSARLDLLSSEIRSIKEKAVSVATKLTRLDRDLIDTEQRLADIRDIENQTLAALNQQHDNLGETLSALLQLSRQPEGTLIGNPEGLINSLRTSVLLKSAVPELKREADQLSQQLETLASLRDQHLEEKKNFLHLKESRQSEQETLNALFKSKDEAQSSLRQQSTREARKQEQLRQEARDFEALILRLEEEKKQRLAAERQRIAKEIARQEKLQQEAAARQRAEAEAEAKRRADAAKNRQTGGQSVASIPTPVPSRKAEAPRQETPAGKRVSPAEASKSLAALGSGRPFSKVKGSLPLPVGGRIVSSFGNKRSANKKNGIVIETRNDAVVVSPYDGQIAFAGPFRHYGLLLIIDHGEGYHTLLAGLGSIEGAVGQLVLAGEPVGQMNSGNDENPTLYMELRDKGTPVNPVPWLMAGSRKVSG</sequence>
<evidence type="ECO:0000313" key="11">
    <source>
        <dbReference type="EMBL" id="GLQ07875.1"/>
    </source>
</evidence>
<dbReference type="RefSeq" id="WP_169561994.1">
    <property type="nucleotide sequence ID" value="NZ_VNWN01000008.1"/>
</dbReference>
<evidence type="ECO:0000256" key="3">
    <source>
        <dbReference type="ARBA" id="ARBA00022723"/>
    </source>
</evidence>
<keyword evidence="3" id="KW-0479">Metal-binding</keyword>
<dbReference type="InterPro" id="IPR016047">
    <property type="entry name" value="M23ase_b-sheet_dom"/>
</dbReference>
<feature type="coiled-coil region" evidence="7">
    <location>
        <begin position="26"/>
        <end position="60"/>
    </location>
</feature>
<keyword evidence="5" id="KW-0862">Zinc</keyword>
<comment type="caution">
    <text evidence="11">The sequence shown here is derived from an EMBL/GenBank/DDBJ whole genome shotgun (WGS) entry which is preliminary data.</text>
</comment>
<dbReference type="SUPFAM" id="SSF51261">
    <property type="entry name" value="Duplicated hybrid motif"/>
    <property type="match status" value="1"/>
</dbReference>
<protein>
    <submittedName>
        <fullName evidence="11">Peptidase M23</fullName>
    </submittedName>
</protein>
<feature type="coiled-coil region" evidence="7">
    <location>
        <begin position="142"/>
        <end position="169"/>
    </location>
</feature>
<keyword evidence="4" id="KW-0378">Hydrolase</keyword>
<feature type="domain" description="M23ase beta-sheet core" evidence="10">
    <location>
        <begin position="357"/>
        <end position="450"/>
    </location>
</feature>
<evidence type="ECO:0000259" key="10">
    <source>
        <dbReference type="Pfam" id="PF01551"/>
    </source>
</evidence>
<dbReference type="PANTHER" id="PTHR21666:SF288">
    <property type="entry name" value="CELL DIVISION PROTEIN YTFB"/>
    <property type="match status" value="1"/>
</dbReference>
<dbReference type="Proteomes" id="UP001161409">
    <property type="component" value="Unassembled WGS sequence"/>
</dbReference>
<reference evidence="11" key="1">
    <citation type="journal article" date="2014" name="Int. J. Syst. Evol. Microbiol.">
        <title>Complete genome of a new Firmicutes species belonging to the dominant human colonic microbiota ('Ruminococcus bicirculans') reveals two chromosomes and a selective capacity to utilize plant glucans.</title>
        <authorList>
            <consortium name="NISC Comparative Sequencing Program"/>
            <person name="Wegmann U."/>
            <person name="Louis P."/>
            <person name="Goesmann A."/>
            <person name="Henrissat B."/>
            <person name="Duncan S.H."/>
            <person name="Flint H.J."/>
        </authorList>
    </citation>
    <scope>NUCLEOTIDE SEQUENCE</scope>
    <source>
        <strain evidence="11">NBRC 103408</strain>
    </source>
</reference>
<evidence type="ECO:0000256" key="9">
    <source>
        <dbReference type="SAM" id="SignalP"/>
    </source>
</evidence>
<keyword evidence="12" id="KW-1185">Reference proteome</keyword>
<evidence type="ECO:0000256" key="5">
    <source>
        <dbReference type="ARBA" id="ARBA00022833"/>
    </source>
</evidence>
<evidence type="ECO:0000256" key="8">
    <source>
        <dbReference type="SAM" id="MobiDB-lite"/>
    </source>
</evidence>
<accession>A0ABQ5U6U8</accession>
<dbReference type="InterPro" id="IPR011055">
    <property type="entry name" value="Dup_hybrid_motif"/>
</dbReference>
<evidence type="ECO:0000256" key="4">
    <source>
        <dbReference type="ARBA" id="ARBA00022801"/>
    </source>
</evidence>
<feature type="signal peptide" evidence="9">
    <location>
        <begin position="1"/>
        <end position="19"/>
    </location>
</feature>